<proteinExistence type="predicted"/>
<name>A0A2D2D1K9_METT3</name>
<dbReference type="GO" id="GO:0004252">
    <property type="term" value="F:serine-type endopeptidase activity"/>
    <property type="evidence" value="ECO:0007669"/>
    <property type="project" value="InterPro"/>
</dbReference>
<keyword evidence="3" id="KW-1185">Reference proteome</keyword>
<evidence type="ECO:0000313" key="3">
    <source>
        <dbReference type="Proteomes" id="UP000230709"/>
    </source>
</evidence>
<dbReference type="RefSeq" id="WP_003612067.1">
    <property type="nucleotide sequence ID" value="NZ_ADVE02000001.1"/>
</dbReference>
<dbReference type="GO" id="GO:0006465">
    <property type="term" value="P:signal peptide processing"/>
    <property type="evidence" value="ECO:0007669"/>
    <property type="project" value="InterPro"/>
</dbReference>
<sequence>MMRIGYVTATLSSVLLIGGQSLVPVTPWLVWNATASTPTGLYALQATGRLRAMQLVAVRPPEPIVSFLADGGFLPKGVLLLKHVLALPGQSVCRAGLAVTVDGVDVGEARDRDRFGRPLPRWTGCRTLRVGEVFLMNPTVQDSLDGRYFGPFPAASIVARAVPIWTDEEGDSRFVWRAAVE</sequence>
<dbReference type="EMBL" id="CP023737">
    <property type="protein sequence ID" value="ATQ68883.1"/>
    <property type="molecule type" value="Genomic_DNA"/>
</dbReference>
<dbReference type="InterPro" id="IPR019533">
    <property type="entry name" value="Peptidase_S26"/>
</dbReference>
<dbReference type="Pfam" id="PF10502">
    <property type="entry name" value="Peptidase_S26"/>
    <property type="match status" value="1"/>
</dbReference>
<gene>
    <name evidence="2" type="ORF">CQW49_14060</name>
</gene>
<evidence type="ECO:0000259" key="1">
    <source>
        <dbReference type="Pfam" id="PF10502"/>
    </source>
</evidence>
<evidence type="ECO:0000313" key="2">
    <source>
        <dbReference type="EMBL" id="ATQ68883.1"/>
    </source>
</evidence>
<dbReference type="Gene3D" id="2.10.109.10">
    <property type="entry name" value="Umud Fragment, subunit A"/>
    <property type="match status" value="1"/>
</dbReference>
<protein>
    <submittedName>
        <fullName evidence="2">S26 family signal peptidase</fullName>
    </submittedName>
</protein>
<dbReference type="SUPFAM" id="SSF51306">
    <property type="entry name" value="LexA/Signal peptidase"/>
    <property type="match status" value="1"/>
</dbReference>
<dbReference type="KEGG" id="mtw:CQW49_14060"/>
<feature type="domain" description="Peptidase S26" evidence="1">
    <location>
        <begin position="6"/>
        <end position="165"/>
    </location>
</feature>
<dbReference type="Proteomes" id="UP000230709">
    <property type="component" value="Chromosome"/>
</dbReference>
<organism evidence="2 3">
    <name type="scientific">Methylosinus trichosporium (strain ATCC 35070 / NCIMB 11131 / UNIQEM 75 / OB3b)</name>
    <dbReference type="NCBI Taxonomy" id="595536"/>
    <lineage>
        <taxon>Bacteria</taxon>
        <taxon>Pseudomonadati</taxon>
        <taxon>Pseudomonadota</taxon>
        <taxon>Alphaproteobacteria</taxon>
        <taxon>Hyphomicrobiales</taxon>
        <taxon>Methylocystaceae</taxon>
        <taxon>Methylosinus</taxon>
    </lineage>
</organism>
<accession>A0A2D2D1K9</accession>
<dbReference type="AlphaFoldDB" id="A0A2D2D1K9"/>
<dbReference type="InterPro" id="IPR036286">
    <property type="entry name" value="LexA/Signal_pep-like_sf"/>
</dbReference>
<reference evidence="3" key="1">
    <citation type="submission" date="2017-10" db="EMBL/GenBank/DDBJ databases">
        <title>Completed PacBio SMRT sequence of Methylosinus trichosporium OB3b reveals presence of a third large plasmid.</title>
        <authorList>
            <person name="Charles T.C."/>
            <person name="Lynch M.D.J."/>
            <person name="Heil J.R."/>
            <person name="Cheng J."/>
        </authorList>
    </citation>
    <scope>NUCLEOTIDE SEQUENCE [LARGE SCALE GENOMIC DNA]</scope>
    <source>
        <strain evidence="3">OB3b</strain>
    </source>
</reference>
<dbReference type="STRING" id="595536.GCA_000178815_02358"/>